<dbReference type="InterPro" id="IPR011006">
    <property type="entry name" value="CheY-like_superfamily"/>
</dbReference>
<dbReference type="GO" id="GO:0000156">
    <property type="term" value="F:phosphorelay response regulator activity"/>
    <property type="evidence" value="ECO:0007669"/>
    <property type="project" value="TreeGrafter"/>
</dbReference>
<dbReference type="Gene3D" id="3.40.50.2300">
    <property type="match status" value="1"/>
</dbReference>
<evidence type="ECO:0000256" key="5">
    <source>
        <dbReference type="ARBA" id="ARBA00023163"/>
    </source>
</evidence>
<dbReference type="GO" id="GO:0005829">
    <property type="term" value="C:cytosol"/>
    <property type="evidence" value="ECO:0007669"/>
    <property type="project" value="TreeGrafter"/>
</dbReference>
<dbReference type="InterPro" id="IPR039420">
    <property type="entry name" value="WalR-like"/>
</dbReference>
<dbReference type="STRING" id="1423807.FD16_GL002414"/>
<evidence type="ECO:0000256" key="6">
    <source>
        <dbReference type="PROSITE-ProRule" id="PRU00169"/>
    </source>
</evidence>
<evidence type="ECO:0000313" key="11">
    <source>
        <dbReference type="Proteomes" id="UP000051820"/>
    </source>
</evidence>
<dbReference type="GO" id="GO:0006355">
    <property type="term" value="P:regulation of DNA-templated transcription"/>
    <property type="evidence" value="ECO:0007669"/>
    <property type="project" value="InterPro"/>
</dbReference>
<gene>
    <name evidence="10" type="ORF">FD16_GL002414</name>
</gene>
<accession>A0A0R1WBV6</accession>
<keyword evidence="1 6" id="KW-0597">Phosphoprotein</keyword>
<dbReference type="InterPro" id="IPR001867">
    <property type="entry name" value="OmpR/PhoB-type_DNA-bd"/>
</dbReference>
<feature type="domain" description="OmpR/PhoB-type" evidence="9">
    <location>
        <begin position="124"/>
        <end position="179"/>
    </location>
</feature>
<protein>
    <submittedName>
        <fullName evidence="10">Two-component response regulator</fullName>
    </submittedName>
</protein>
<dbReference type="AlphaFoldDB" id="A0A0R1WBV6"/>
<comment type="caution">
    <text evidence="10">The sequence shown here is derived from an EMBL/GenBank/DDBJ whole genome shotgun (WGS) entry which is preliminary data.</text>
</comment>
<dbReference type="Pfam" id="PF00486">
    <property type="entry name" value="Trans_reg_C"/>
    <property type="match status" value="1"/>
</dbReference>
<dbReference type="PANTHER" id="PTHR48111">
    <property type="entry name" value="REGULATOR OF RPOS"/>
    <property type="match status" value="1"/>
</dbReference>
<dbReference type="SUPFAM" id="SSF52172">
    <property type="entry name" value="CheY-like"/>
    <property type="match status" value="1"/>
</dbReference>
<dbReference type="InterPro" id="IPR036388">
    <property type="entry name" value="WH-like_DNA-bd_sf"/>
</dbReference>
<evidence type="ECO:0000256" key="2">
    <source>
        <dbReference type="ARBA" id="ARBA00023012"/>
    </source>
</evidence>
<evidence type="ECO:0000256" key="7">
    <source>
        <dbReference type="PROSITE-ProRule" id="PRU01091"/>
    </source>
</evidence>
<dbReference type="PANTHER" id="PTHR48111:SF2">
    <property type="entry name" value="RESPONSE REGULATOR SAER"/>
    <property type="match status" value="1"/>
</dbReference>
<dbReference type="Pfam" id="PF00072">
    <property type="entry name" value="Response_reg"/>
    <property type="match status" value="1"/>
</dbReference>
<keyword evidence="2" id="KW-0902">Two-component regulatory system</keyword>
<organism evidence="10 11">
    <name type="scientific">Paucilactobacillus suebicus DSM 5007 = KCTC 3549</name>
    <dbReference type="NCBI Taxonomy" id="1423807"/>
    <lineage>
        <taxon>Bacteria</taxon>
        <taxon>Bacillati</taxon>
        <taxon>Bacillota</taxon>
        <taxon>Bacilli</taxon>
        <taxon>Lactobacillales</taxon>
        <taxon>Lactobacillaceae</taxon>
        <taxon>Paucilactobacillus</taxon>
    </lineage>
</organism>
<feature type="DNA-binding region" description="OmpR/PhoB-type" evidence="7">
    <location>
        <begin position="124"/>
        <end position="179"/>
    </location>
</feature>
<dbReference type="Gene3D" id="1.10.10.10">
    <property type="entry name" value="Winged helix-like DNA-binding domain superfamily/Winged helix DNA-binding domain"/>
    <property type="match status" value="1"/>
</dbReference>
<dbReference type="CDD" id="cd17574">
    <property type="entry name" value="REC_OmpR"/>
    <property type="match status" value="1"/>
</dbReference>
<evidence type="ECO:0000256" key="1">
    <source>
        <dbReference type="ARBA" id="ARBA00022553"/>
    </source>
</evidence>
<feature type="domain" description="Response regulatory" evidence="8">
    <location>
        <begin position="3"/>
        <end position="115"/>
    </location>
</feature>
<dbReference type="SMART" id="SM00448">
    <property type="entry name" value="REC"/>
    <property type="match status" value="1"/>
</dbReference>
<keyword evidence="5" id="KW-0804">Transcription</keyword>
<evidence type="ECO:0000313" key="10">
    <source>
        <dbReference type="EMBL" id="KRM12419.1"/>
    </source>
</evidence>
<sequence length="179" mass="20710">MQTILVVEDNNDMQQMLLSMLQQNYLVIQAFSGTEGELLFSQHRVDLILLDRMLPGKNGDEVLNDIRKDSDVPVIMLTALDDSSEVAELLMNGADDYVTKPFNINELLARITVQLRNHHDSSQTSIMQYKNIQLLPDEYEIENGPKKIQLKKKEFDILALLFKNPQQIFTKKQLYEIVW</sequence>
<keyword evidence="3" id="KW-0805">Transcription regulation</keyword>
<dbReference type="EMBL" id="AZGF01000008">
    <property type="protein sequence ID" value="KRM12419.1"/>
    <property type="molecule type" value="Genomic_DNA"/>
</dbReference>
<evidence type="ECO:0000259" key="8">
    <source>
        <dbReference type="PROSITE" id="PS50110"/>
    </source>
</evidence>
<dbReference type="PROSITE" id="PS50110">
    <property type="entry name" value="RESPONSE_REGULATORY"/>
    <property type="match status" value="1"/>
</dbReference>
<keyword evidence="4 7" id="KW-0238">DNA-binding</keyword>
<reference evidence="10 11" key="1">
    <citation type="journal article" date="2015" name="Genome Announc.">
        <title>Expanding the biotechnology potential of lactobacilli through comparative genomics of 213 strains and associated genera.</title>
        <authorList>
            <person name="Sun Z."/>
            <person name="Harris H.M."/>
            <person name="McCann A."/>
            <person name="Guo C."/>
            <person name="Argimon S."/>
            <person name="Zhang W."/>
            <person name="Yang X."/>
            <person name="Jeffery I.B."/>
            <person name="Cooney J.C."/>
            <person name="Kagawa T.F."/>
            <person name="Liu W."/>
            <person name="Song Y."/>
            <person name="Salvetti E."/>
            <person name="Wrobel A."/>
            <person name="Rasinkangas P."/>
            <person name="Parkhill J."/>
            <person name="Rea M.C."/>
            <person name="O'Sullivan O."/>
            <person name="Ritari J."/>
            <person name="Douillard F.P."/>
            <person name="Paul Ross R."/>
            <person name="Yang R."/>
            <person name="Briner A.E."/>
            <person name="Felis G.E."/>
            <person name="de Vos W.M."/>
            <person name="Barrangou R."/>
            <person name="Klaenhammer T.R."/>
            <person name="Caufield P.W."/>
            <person name="Cui Y."/>
            <person name="Zhang H."/>
            <person name="O'Toole P.W."/>
        </authorList>
    </citation>
    <scope>NUCLEOTIDE SEQUENCE [LARGE SCALE GENOMIC DNA]</scope>
    <source>
        <strain evidence="10 11">DSM 5007</strain>
    </source>
</reference>
<dbReference type="InterPro" id="IPR001789">
    <property type="entry name" value="Sig_transdc_resp-reg_receiver"/>
</dbReference>
<dbReference type="PROSITE" id="PS51755">
    <property type="entry name" value="OMPR_PHOB"/>
    <property type="match status" value="1"/>
</dbReference>
<evidence type="ECO:0000256" key="4">
    <source>
        <dbReference type="ARBA" id="ARBA00023125"/>
    </source>
</evidence>
<evidence type="ECO:0000259" key="9">
    <source>
        <dbReference type="PROSITE" id="PS51755"/>
    </source>
</evidence>
<dbReference type="Proteomes" id="UP000051820">
    <property type="component" value="Unassembled WGS sequence"/>
</dbReference>
<proteinExistence type="predicted"/>
<keyword evidence="11" id="KW-1185">Reference proteome</keyword>
<dbReference type="PATRIC" id="fig|1423807.3.peg.2492"/>
<name>A0A0R1WBV6_9LACO</name>
<dbReference type="GO" id="GO:0000976">
    <property type="term" value="F:transcription cis-regulatory region binding"/>
    <property type="evidence" value="ECO:0007669"/>
    <property type="project" value="TreeGrafter"/>
</dbReference>
<evidence type="ECO:0000256" key="3">
    <source>
        <dbReference type="ARBA" id="ARBA00023015"/>
    </source>
</evidence>
<dbReference type="eggNOG" id="COG0745">
    <property type="taxonomic scope" value="Bacteria"/>
</dbReference>
<dbReference type="GO" id="GO:0032993">
    <property type="term" value="C:protein-DNA complex"/>
    <property type="evidence" value="ECO:0007669"/>
    <property type="project" value="TreeGrafter"/>
</dbReference>
<feature type="modified residue" description="4-aspartylphosphate" evidence="6">
    <location>
        <position position="51"/>
    </location>
</feature>